<keyword evidence="2 5" id="KW-0812">Transmembrane</keyword>
<feature type="transmembrane region" description="Helical" evidence="5">
    <location>
        <begin position="79"/>
        <end position="98"/>
    </location>
</feature>
<feature type="transmembrane region" description="Helical" evidence="5">
    <location>
        <begin position="104"/>
        <end position="121"/>
    </location>
</feature>
<evidence type="ECO:0000256" key="2">
    <source>
        <dbReference type="ARBA" id="ARBA00022692"/>
    </source>
</evidence>
<comment type="subcellular location">
    <subcellularLocation>
        <location evidence="1">Membrane</location>
        <topology evidence="1">Multi-pass membrane protein</topology>
    </subcellularLocation>
</comment>
<reference evidence="6 7" key="1">
    <citation type="submission" date="2019-05" db="EMBL/GenBank/DDBJ databases">
        <title>Algicella ahnfeltiae gen. nov., sp. nov., a novel marine bacterium of the family Flavobacteriaceae isolated from a red alga.</title>
        <authorList>
            <person name="Nedashkovskaya O.I."/>
            <person name="Kukhlevskiy A.D."/>
            <person name="Kim S.-G."/>
            <person name="Zhukova N.V."/>
            <person name="Mikhailov V.V."/>
        </authorList>
    </citation>
    <scope>NUCLEOTIDE SEQUENCE [LARGE SCALE GENOMIC DNA]</scope>
    <source>
        <strain evidence="6 7">10Alg115</strain>
    </source>
</reference>
<keyword evidence="4 5" id="KW-0472">Membrane</keyword>
<evidence type="ECO:0000256" key="1">
    <source>
        <dbReference type="ARBA" id="ARBA00004141"/>
    </source>
</evidence>
<name>A0A5B7TM00_9FLAO</name>
<sequence>MNIGNLVIRIGIALLFVWGGLEKFFEGFLGGVGLQNMANFLKGSGLAFLGDTGTYALGALLAALELIAGILVFVNKQLLFAYAFLAFIMLLALVLVHIPSGNWMNIMIHIMLITTLAGLAINENENSKIKLYL</sequence>
<dbReference type="RefSeq" id="WP_138948193.1">
    <property type="nucleotide sequence ID" value="NZ_CP040749.1"/>
</dbReference>
<dbReference type="EMBL" id="CP040749">
    <property type="protein sequence ID" value="QCX37248.1"/>
    <property type="molecule type" value="Genomic_DNA"/>
</dbReference>
<organism evidence="6 7">
    <name type="scientific">Aureibaculum algae</name>
    <dbReference type="NCBI Taxonomy" id="2584122"/>
    <lineage>
        <taxon>Bacteria</taxon>
        <taxon>Pseudomonadati</taxon>
        <taxon>Bacteroidota</taxon>
        <taxon>Flavobacteriia</taxon>
        <taxon>Flavobacteriales</taxon>
        <taxon>Flavobacteriaceae</taxon>
        <taxon>Aureibaculum</taxon>
    </lineage>
</organism>
<accession>A0A5B7TM00</accession>
<evidence type="ECO:0000313" key="6">
    <source>
        <dbReference type="EMBL" id="QCX37248.1"/>
    </source>
</evidence>
<dbReference type="GO" id="GO:0016020">
    <property type="term" value="C:membrane"/>
    <property type="evidence" value="ECO:0007669"/>
    <property type="project" value="UniProtKB-SubCell"/>
</dbReference>
<dbReference type="Proteomes" id="UP000306229">
    <property type="component" value="Chromosome"/>
</dbReference>
<keyword evidence="7" id="KW-1185">Reference proteome</keyword>
<protein>
    <submittedName>
        <fullName evidence="6">DoxX family protein</fullName>
    </submittedName>
</protein>
<feature type="transmembrane region" description="Helical" evidence="5">
    <location>
        <begin position="12"/>
        <end position="34"/>
    </location>
</feature>
<evidence type="ECO:0000313" key="7">
    <source>
        <dbReference type="Proteomes" id="UP000306229"/>
    </source>
</evidence>
<gene>
    <name evidence="6" type="ORF">FF125_01870</name>
</gene>
<evidence type="ECO:0000256" key="4">
    <source>
        <dbReference type="ARBA" id="ARBA00023136"/>
    </source>
</evidence>
<dbReference type="Pfam" id="PF07681">
    <property type="entry name" value="DoxX"/>
    <property type="match status" value="1"/>
</dbReference>
<dbReference type="InterPro" id="IPR032808">
    <property type="entry name" value="DoxX"/>
</dbReference>
<dbReference type="OrthoDB" id="1442720at2"/>
<feature type="transmembrane region" description="Helical" evidence="5">
    <location>
        <begin position="54"/>
        <end position="74"/>
    </location>
</feature>
<keyword evidence="3 5" id="KW-1133">Transmembrane helix</keyword>
<proteinExistence type="predicted"/>
<evidence type="ECO:0000256" key="3">
    <source>
        <dbReference type="ARBA" id="ARBA00022989"/>
    </source>
</evidence>
<dbReference type="AlphaFoldDB" id="A0A5B7TM00"/>
<dbReference type="KEGG" id="fbe:FF125_01870"/>
<evidence type="ECO:0000256" key="5">
    <source>
        <dbReference type="SAM" id="Phobius"/>
    </source>
</evidence>